<organism evidence="1 2">
    <name type="scientific">Cylicocyclus nassatus</name>
    <name type="common">Nematode worm</name>
    <dbReference type="NCBI Taxonomy" id="53992"/>
    <lineage>
        <taxon>Eukaryota</taxon>
        <taxon>Metazoa</taxon>
        <taxon>Ecdysozoa</taxon>
        <taxon>Nematoda</taxon>
        <taxon>Chromadorea</taxon>
        <taxon>Rhabditida</taxon>
        <taxon>Rhabditina</taxon>
        <taxon>Rhabditomorpha</taxon>
        <taxon>Strongyloidea</taxon>
        <taxon>Strongylidae</taxon>
        <taxon>Cylicocyclus</taxon>
    </lineage>
</organism>
<reference evidence="1" key="1">
    <citation type="submission" date="2023-07" db="EMBL/GenBank/DDBJ databases">
        <authorList>
            <consortium name="CYATHOMIX"/>
        </authorList>
    </citation>
    <scope>NUCLEOTIDE SEQUENCE</scope>
    <source>
        <strain evidence="1">N/A</strain>
    </source>
</reference>
<dbReference type="EMBL" id="CATQJL010000112">
    <property type="protein sequence ID" value="CAJ0595265.1"/>
    <property type="molecule type" value="Genomic_DNA"/>
</dbReference>
<proteinExistence type="predicted"/>
<gene>
    <name evidence="1" type="ORF">CYNAS_LOCUS7248</name>
</gene>
<evidence type="ECO:0000313" key="2">
    <source>
        <dbReference type="Proteomes" id="UP001176961"/>
    </source>
</evidence>
<evidence type="ECO:0000313" key="1">
    <source>
        <dbReference type="EMBL" id="CAJ0595265.1"/>
    </source>
</evidence>
<keyword evidence="2" id="KW-1185">Reference proteome</keyword>
<dbReference type="Proteomes" id="UP001176961">
    <property type="component" value="Unassembled WGS sequence"/>
</dbReference>
<protein>
    <submittedName>
        <fullName evidence="1">Uncharacterized protein</fullName>
    </submittedName>
</protein>
<comment type="caution">
    <text evidence="1">The sequence shown here is derived from an EMBL/GenBank/DDBJ whole genome shotgun (WGS) entry which is preliminary data.</text>
</comment>
<accession>A0AA36M1H7</accession>
<dbReference type="AlphaFoldDB" id="A0AA36M1H7"/>
<name>A0AA36M1H7_CYLNA</name>
<sequence>MTPNVDVTKIGAAVHHKQSLPRVYCGKHVLNTAKNVREEKVGNASELKTKNAAVDTNANALEDHALNQKNSLISLPVNLDYNLESSNFLSLPDLCELIPKTGETTRQTGATARFERNLCQTRS</sequence>